<comment type="caution">
    <text evidence="1">The sequence shown here is derived from an EMBL/GenBank/DDBJ whole genome shotgun (WGS) entry which is preliminary data.</text>
</comment>
<keyword evidence="2" id="KW-1185">Reference proteome</keyword>
<proteinExistence type="predicted"/>
<dbReference type="EMBL" id="BPLR01021317">
    <property type="protein sequence ID" value="GIX88403.1"/>
    <property type="molecule type" value="Genomic_DNA"/>
</dbReference>
<evidence type="ECO:0000313" key="2">
    <source>
        <dbReference type="Proteomes" id="UP001054945"/>
    </source>
</evidence>
<reference evidence="1 2" key="1">
    <citation type="submission" date="2021-06" db="EMBL/GenBank/DDBJ databases">
        <title>Caerostris extrusa draft genome.</title>
        <authorList>
            <person name="Kono N."/>
            <person name="Arakawa K."/>
        </authorList>
    </citation>
    <scope>NUCLEOTIDE SEQUENCE [LARGE SCALE GENOMIC DNA]</scope>
</reference>
<protein>
    <submittedName>
        <fullName evidence="1">Uncharacterized protein</fullName>
    </submittedName>
</protein>
<sequence length="118" mass="13727">MSAKKKKKNRSRSSATDPIRCPECAVVRALSDGDNFTQSVSSEKWLGVVKSETDWWILVVLPRLISGQRDINTRKCIIRYRIESWNFLFIRSERMWICNPQTSFRDANVCINMELEIG</sequence>
<name>A0AAV4NVM6_CAEEX</name>
<dbReference type="AlphaFoldDB" id="A0AAV4NVM6"/>
<evidence type="ECO:0000313" key="1">
    <source>
        <dbReference type="EMBL" id="GIX88403.1"/>
    </source>
</evidence>
<gene>
    <name evidence="1" type="ORF">CEXT_425951</name>
</gene>
<organism evidence="1 2">
    <name type="scientific">Caerostris extrusa</name>
    <name type="common">Bark spider</name>
    <name type="synonym">Caerostris bankana</name>
    <dbReference type="NCBI Taxonomy" id="172846"/>
    <lineage>
        <taxon>Eukaryota</taxon>
        <taxon>Metazoa</taxon>
        <taxon>Ecdysozoa</taxon>
        <taxon>Arthropoda</taxon>
        <taxon>Chelicerata</taxon>
        <taxon>Arachnida</taxon>
        <taxon>Araneae</taxon>
        <taxon>Araneomorphae</taxon>
        <taxon>Entelegynae</taxon>
        <taxon>Araneoidea</taxon>
        <taxon>Araneidae</taxon>
        <taxon>Caerostris</taxon>
    </lineage>
</organism>
<accession>A0AAV4NVM6</accession>
<dbReference type="Proteomes" id="UP001054945">
    <property type="component" value="Unassembled WGS sequence"/>
</dbReference>